<protein>
    <recommendedName>
        <fullName evidence="3">Uracil-DNA glycosylase</fullName>
    </recommendedName>
</protein>
<comment type="caution">
    <text evidence="1">The sequence shown here is derived from an EMBL/GenBank/DDBJ whole genome shotgun (WGS) entry which is preliminary data.</text>
</comment>
<dbReference type="Proteomes" id="UP001516351">
    <property type="component" value="Unassembled WGS sequence"/>
</dbReference>
<sequence length="236" mass="26615">MMRRSNGGYISPVSEAPVMNDDVYRAAYAATDKLYAELAPLMHGQDYGYEILYGPPVPAASLFILGYQPGCTEADKTMPEVLKRPDKPRDQLAYAYENWRLARALREIWPAELMTSMAGGNINFFRAVSVASWRTIPLALRRRMQAHSLQAMQEMVTANPPERFLVIGHDTLKKIPGHQPGKVLLRSSHPTRPYRLVQEAMLWGRPALAVTHLSGAQLSAEDRRQIEIRTRDWAGI</sequence>
<dbReference type="EMBL" id="JABXXV010000010">
    <property type="protein sequence ID" value="NVN48091.1"/>
    <property type="molecule type" value="Genomic_DNA"/>
</dbReference>
<gene>
    <name evidence="1" type="ORF">HW542_14930</name>
</gene>
<accession>A0ABX2P8A7</accession>
<evidence type="ECO:0000313" key="1">
    <source>
        <dbReference type="EMBL" id="NVN48091.1"/>
    </source>
</evidence>
<dbReference type="RefSeq" id="WP_267312040.1">
    <property type="nucleotide sequence ID" value="NZ_JABXXU010000010.1"/>
</dbReference>
<evidence type="ECO:0008006" key="3">
    <source>
        <dbReference type="Google" id="ProtNLM"/>
    </source>
</evidence>
<keyword evidence="2" id="KW-1185">Reference proteome</keyword>
<proteinExistence type="predicted"/>
<evidence type="ECO:0000313" key="2">
    <source>
        <dbReference type="Proteomes" id="UP001516351"/>
    </source>
</evidence>
<name>A0ABX2P8A7_9PROT</name>
<reference evidence="1 2" key="1">
    <citation type="submission" date="2020-06" db="EMBL/GenBank/DDBJ databases">
        <title>Synonyms of Asaia species.</title>
        <authorList>
            <person name="Sombolestani A."/>
        </authorList>
    </citation>
    <scope>NUCLEOTIDE SEQUENCE [LARGE SCALE GENOMIC DNA]</scope>
    <source>
        <strain evidence="1 2">LMG 27047</strain>
    </source>
</reference>
<organism evidence="1 2">
    <name type="scientific">Asaia spathodeae</name>
    <dbReference type="NCBI Taxonomy" id="657016"/>
    <lineage>
        <taxon>Bacteria</taxon>
        <taxon>Pseudomonadati</taxon>
        <taxon>Pseudomonadota</taxon>
        <taxon>Alphaproteobacteria</taxon>
        <taxon>Acetobacterales</taxon>
        <taxon>Acetobacteraceae</taxon>
        <taxon>Asaia</taxon>
    </lineage>
</organism>